<dbReference type="EMBL" id="CAIIXF020000012">
    <property type="protein sequence ID" value="CAH1800894.1"/>
    <property type="molecule type" value="Genomic_DNA"/>
</dbReference>
<dbReference type="FunFam" id="2.10.25.10:FF:000012">
    <property type="entry name" value="Delta-like protein"/>
    <property type="match status" value="1"/>
</dbReference>
<dbReference type="PROSITE" id="PS50026">
    <property type="entry name" value="EGF_3"/>
    <property type="match status" value="1"/>
</dbReference>
<name>A0A8S4Q4Z6_OWEFU</name>
<dbReference type="PROSITE" id="PS00022">
    <property type="entry name" value="EGF_1"/>
    <property type="match status" value="1"/>
</dbReference>
<feature type="domain" description="EGF-like" evidence="10">
    <location>
        <begin position="31"/>
        <end position="67"/>
    </location>
</feature>
<feature type="signal peptide" evidence="9">
    <location>
        <begin position="1"/>
        <end position="26"/>
    </location>
</feature>
<dbReference type="CDD" id="cd00054">
    <property type="entry name" value="EGF_CA"/>
    <property type="match status" value="1"/>
</dbReference>
<accession>A0A8S4Q4Z6</accession>
<feature type="compositionally biased region" description="Basic and acidic residues" evidence="7">
    <location>
        <begin position="323"/>
        <end position="335"/>
    </location>
</feature>
<feature type="transmembrane region" description="Helical" evidence="8">
    <location>
        <begin position="278"/>
        <end position="298"/>
    </location>
</feature>
<dbReference type="PROSITE" id="PS01186">
    <property type="entry name" value="EGF_2"/>
    <property type="match status" value="1"/>
</dbReference>
<evidence type="ECO:0000256" key="7">
    <source>
        <dbReference type="SAM" id="MobiDB-lite"/>
    </source>
</evidence>
<dbReference type="GO" id="GO:0005509">
    <property type="term" value="F:calcium ion binding"/>
    <property type="evidence" value="ECO:0007669"/>
    <property type="project" value="InterPro"/>
</dbReference>
<dbReference type="AlphaFoldDB" id="A0A8S4Q4Z6"/>
<evidence type="ECO:0000256" key="2">
    <source>
        <dbReference type="ARBA" id="ARBA00022729"/>
    </source>
</evidence>
<keyword evidence="8" id="KW-0472">Membrane</keyword>
<dbReference type="SMART" id="SM00179">
    <property type="entry name" value="EGF_CA"/>
    <property type="match status" value="1"/>
</dbReference>
<evidence type="ECO:0000256" key="6">
    <source>
        <dbReference type="PROSITE-ProRule" id="PRU00076"/>
    </source>
</evidence>
<evidence type="ECO:0000256" key="4">
    <source>
        <dbReference type="ARBA" id="ARBA00023157"/>
    </source>
</evidence>
<dbReference type="Pfam" id="PF00008">
    <property type="entry name" value="EGF"/>
    <property type="match status" value="1"/>
</dbReference>
<reference evidence="11" key="1">
    <citation type="submission" date="2022-03" db="EMBL/GenBank/DDBJ databases">
        <authorList>
            <person name="Martin C."/>
        </authorList>
    </citation>
    <scope>NUCLEOTIDE SEQUENCE</scope>
</reference>
<comment type="caution">
    <text evidence="6">Lacks conserved residue(s) required for the propagation of feature annotation.</text>
</comment>
<proteinExistence type="predicted"/>
<feature type="region of interest" description="Disordered" evidence="7">
    <location>
        <begin position="314"/>
        <end position="341"/>
    </location>
</feature>
<dbReference type="Proteomes" id="UP000749559">
    <property type="component" value="Unassembled WGS sequence"/>
</dbReference>
<keyword evidence="8" id="KW-0812">Transmembrane</keyword>
<dbReference type="Gene3D" id="2.10.25.10">
    <property type="entry name" value="Laminin"/>
    <property type="match status" value="1"/>
</dbReference>
<keyword evidence="8" id="KW-1133">Transmembrane helix</keyword>
<dbReference type="SUPFAM" id="SSF57196">
    <property type="entry name" value="EGF/Laminin"/>
    <property type="match status" value="1"/>
</dbReference>
<evidence type="ECO:0000256" key="8">
    <source>
        <dbReference type="SAM" id="Phobius"/>
    </source>
</evidence>
<protein>
    <recommendedName>
        <fullName evidence="10">EGF-like domain-containing protein</fullName>
    </recommendedName>
</protein>
<evidence type="ECO:0000256" key="9">
    <source>
        <dbReference type="SAM" id="SignalP"/>
    </source>
</evidence>
<evidence type="ECO:0000313" key="11">
    <source>
        <dbReference type="EMBL" id="CAH1800894.1"/>
    </source>
</evidence>
<keyword evidence="5" id="KW-0325">Glycoprotein</keyword>
<evidence type="ECO:0000313" key="12">
    <source>
        <dbReference type="Proteomes" id="UP000749559"/>
    </source>
</evidence>
<evidence type="ECO:0000256" key="5">
    <source>
        <dbReference type="ARBA" id="ARBA00023180"/>
    </source>
</evidence>
<keyword evidence="2 9" id="KW-0732">Signal</keyword>
<keyword evidence="12" id="KW-1185">Reference proteome</keyword>
<comment type="caution">
    <text evidence="11">The sequence shown here is derived from an EMBL/GenBank/DDBJ whole genome shotgun (WGS) entry which is preliminary data.</text>
</comment>
<feature type="region of interest" description="Disordered" evidence="7">
    <location>
        <begin position="427"/>
        <end position="451"/>
    </location>
</feature>
<feature type="disulfide bond" evidence="6">
    <location>
        <begin position="57"/>
        <end position="66"/>
    </location>
</feature>
<sequence>MKLLVASNSKLLAFLLMLCCIERSIAQDDSDEMPCWSDPCLNGGLCENSESRWWCVCQDGWSGLQCELDLNVTSAITTTITTSSPEVATTVATIATSSPKTTHVTITTPSDTTPATTKTATITTTSPETATIATSGETVATSPTDTTQLFATTSGATTTVEVVFPPLKRVVKSELEAEQETFTDSDKRVSATTLGITSVGMMFIVLGCIVLFDLLTAWHHMKRLNCIGNLRNFRKITLKQMCIECWCAKNKIFRQKRKRFRMTYIIYKYRKYNQIYRGPEMTIGSMFMLAFGVVIGKLKSFFCNRRKVDNGSKSTLMNNNNDKLSDQIIDDKTGEDNTDTNEVMPHLEYESTENMSFYSGIRGIGEDSVIIEEKDESVKCPTREAEEFESVSAMTLGHMANQQSVQNQSEITVECIESLNGQNNMFNPFNHVENEEGSDGDSEAPDTVNNM</sequence>
<gene>
    <name evidence="11" type="ORF">OFUS_LOCUS24731</name>
</gene>
<dbReference type="InterPro" id="IPR000742">
    <property type="entry name" value="EGF"/>
</dbReference>
<feature type="compositionally biased region" description="Acidic residues" evidence="7">
    <location>
        <begin position="435"/>
        <end position="444"/>
    </location>
</feature>
<keyword evidence="1 6" id="KW-0245">EGF-like domain</keyword>
<dbReference type="SMART" id="SM00181">
    <property type="entry name" value="EGF"/>
    <property type="match status" value="1"/>
</dbReference>
<dbReference type="InterPro" id="IPR001881">
    <property type="entry name" value="EGF-like_Ca-bd_dom"/>
</dbReference>
<keyword evidence="4 6" id="KW-1015">Disulfide bond</keyword>
<feature type="chain" id="PRO_5035890289" description="EGF-like domain-containing protein" evidence="9">
    <location>
        <begin position="27"/>
        <end position="451"/>
    </location>
</feature>
<evidence type="ECO:0000259" key="10">
    <source>
        <dbReference type="PROSITE" id="PS50026"/>
    </source>
</evidence>
<feature type="transmembrane region" description="Helical" evidence="8">
    <location>
        <begin position="194"/>
        <end position="215"/>
    </location>
</feature>
<evidence type="ECO:0000256" key="3">
    <source>
        <dbReference type="ARBA" id="ARBA00022737"/>
    </source>
</evidence>
<evidence type="ECO:0000256" key="1">
    <source>
        <dbReference type="ARBA" id="ARBA00022536"/>
    </source>
</evidence>
<organism evidence="11 12">
    <name type="scientific">Owenia fusiformis</name>
    <name type="common">Polychaete worm</name>
    <dbReference type="NCBI Taxonomy" id="6347"/>
    <lineage>
        <taxon>Eukaryota</taxon>
        <taxon>Metazoa</taxon>
        <taxon>Spiralia</taxon>
        <taxon>Lophotrochozoa</taxon>
        <taxon>Annelida</taxon>
        <taxon>Polychaeta</taxon>
        <taxon>Sedentaria</taxon>
        <taxon>Canalipalpata</taxon>
        <taxon>Sabellida</taxon>
        <taxon>Oweniida</taxon>
        <taxon>Oweniidae</taxon>
        <taxon>Owenia</taxon>
    </lineage>
</organism>
<keyword evidence="3" id="KW-0677">Repeat</keyword>